<dbReference type="SUPFAM" id="SSF54160">
    <property type="entry name" value="Chromo domain-like"/>
    <property type="match status" value="1"/>
</dbReference>
<dbReference type="eggNOG" id="KOG0017">
    <property type="taxonomic scope" value="Eukaryota"/>
</dbReference>
<dbReference type="GeneID" id="20669191"/>
<dbReference type="PROSITE" id="PS50013">
    <property type="entry name" value="CHROMO_2"/>
    <property type="match status" value="1"/>
</dbReference>
<dbReference type="HOGENOM" id="CLU_000384_6_4_1"/>
<dbReference type="EMBL" id="KI925457">
    <property type="protein sequence ID" value="ETW83235.1"/>
    <property type="molecule type" value="Genomic_DNA"/>
</dbReference>
<feature type="non-terminal residue" evidence="2">
    <location>
        <position position="1"/>
    </location>
</feature>
<protein>
    <recommendedName>
        <fullName evidence="1">Chromo domain-containing protein</fullName>
    </recommendedName>
</protein>
<dbReference type="GeneID" id="20669186"/>
<dbReference type="InterPro" id="IPR056924">
    <property type="entry name" value="SH3_Tf2-1"/>
</dbReference>
<evidence type="ECO:0000313" key="4">
    <source>
        <dbReference type="EMBL" id="ETW83235.1"/>
    </source>
</evidence>
<gene>
    <name evidence="3" type="ORF">HETIRDRAFT_247618</name>
    <name evidence="2" type="ORF">HETIRDRAFT_247620</name>
    <name evidence="4" type="ORF">HETIRDRAFT_247624</name>
</gene>
<dbReference type="PANTHER" id="PTHR46148">
    <property type="entry name" value="CHROMO DOMAIN-CONTAINING PROTEIN"/>
    <property type="match status" value="1"/>
</dbReference>
<dbReference type="GO" id="GO:0006338">
    <property type="term" value="P:chromatin remodeling"/>
    <property type="evidence" value="ECO:0007669"/>
    <property type="project" value="UniProtKB-ARBA"/>
</dbReference>
<dbReference type="InterPro" id="IPR023780">
    <property type="entry name" value="Chromo_domain"/>
</dbReference>
<dbReference type="Gene3D" id="2.40.50.40">
    <property type="match status" value="1"/>
</dbReference>
<dbReference type="KEGG" id="hir:HETIRDRAFT_247624"/>
<dbReference type="CDD" id="cd00024">
    <property type="entry name" value="CD_CSD"/>
    <property type="match status" value="1"/>
</dbReference>
<proteinExistence type="predicted"/>
<dbReference type="AlphaFoldDB" id="W4JNI7"/>
<dbReference type="GeneID" id="20669187"/>
<dbReference type="KEGG" id="hir:HETIRDRAFT_247620"/>
<keyword evidence="5" id="KW-1185">Reference proteome</keyword>
<dbReference type="EMBL" id="KI925467">
    <property type="protein sequence ID" value="ETW75044.1"/>
    <property type="molecule type" value="Genomic_DNA"/>
</dbReference>
<evidence type="ECO:0000313" key="2">
    <source>
        <dbReference type="EMBL" id="ETW75044.1"/>
    </source>
</evidence>
<feature type="domain" description="Chromo" evidence="1">
    <location>
        <begin position="78"/>
        <end position="110"/>
    </location>
</feature>
<dbReference type="RefSeq" id="XP_009545511.1">
    <property type="nucleotide sequence ID" value="XM_009547216.1"/>
</dbReference>
<dbReference type="OrthoDB" id="2630497at2759"/>
<dbReference type="Proteomes" id="UP000030671">
    <property type="component" value="Unassembled WGS sequence"/>
</dbReference>
<accession>W4JNI7</accession>
<dbReference type="Pfam" id="PF24626">
    <property type="entry name" value="SH3_Tf2-1"/>
    <property type="match status" value="1"/>
</dbReference>
<dbReference type="PANTHER" id="PTHR46148:SF52">
    <property type="entry name" value="OS04G0603800 PROTEIN"/>
    <property type="match status" value="1"/>
</dbReference>
<dbReference type="EMBL" id="KI925464">
    <property type="protein sequence ID" value="ETW76540.1"/>
    <property type="molecule type" value="Genomic_DNA"/>
</dbReference>
<evidence type="ECO:0000259" key="1">
    <source>
        <dbReference type="PROSITE" id="PS50013"/>
    </source>
</evidence>
<reference evidence="2 5" key="1">
    <citation type="journal article" date="2012" name="New Phytol.">
        <title>Insight into trade-off between wood decay and parasitism from the genome of a fungal forest pathogen.</title>
        <authorList>
            <person name="Olson A."/>
            <person name="Aerts A."/>
            <person name="Asiegbu F."/>
            <person name="Belbahri L."/>
            <person name="Bouzid O."/>
            <person name="Broberg A."/>
            <person name="Canback B."/>
            <person name="Coutinho P.M."/>
            <person name="Cullen D."/>
            <person name="Dalman K."/>
            <person name="Deflorio G."/>
            <person name="van Diepen L.T."/>
            <person name="Dunand C."/>
            <person name="Duplessis S."/>
            <person name="Durling M."/>
            <person name="Gonthier P."/>
            <person name="Grimwood J."/>
            <person name="Fossdal C.G."/>
            <person name="Hansson D."/>
            <person name="Henrissat B."/>
            <person name="Hietala A."/>
            <person name="Himmelstrand K."/>
            <person name="Hoffmeister D."/>
            <person name="Hogberg N."/>
            <person name="James T.Y."/>
            <person name="Karlsson M."/>
            <person name="Kohler A."/>
            <person name="Kues U."/>
            <person name="Lee Y.H."/>
            <person name="Lin Y.C."/>
            <person name="Lind M."/>
            <person name="Lindquist E."/>
            <person name="Lombard V."/>
            <person name="Lucas S."/>
            <person name="Lunden K."/>
            <person name="Morin E."/>
            <person name="Murat C."/>
            <person name="Park J."/>
            <person name="Raffaello T."/>
            <person name="Rouze P."/>
            <person name="Salamov A."/>
            <person name="Schmutz J."/>
            <person name="Solheim H."/>
            <person name="Stahlberg J."/>
            <person name="Velez H."/>
            <person name="de Vries R.P."/>
            <person name="Wiebenga A."/>
            <person name="Woodward S."/>
            <person name="Yakovlev I."/>
            <person name="Garbelotto M."/>
            <person name="Martin F."/>
            <person name="Grigoriev I.V."/>
            <person name="Stenlid J."/>
        </authorList>
    </citation>
    <scope>NUCLEOTIDE SEQUENCE [LARGE SCALE GENOMIC DNA]</scope>
    <source>
        <strain evidence="2 5">TC 32-1</strain>
    </source>
</reference>
<evidence type="ECO:0000313" key="3">
    <source>
        <dbReference type="EMBL" id="ETW76540.1"/>
    </source>
</evidence>
<organism evidence="2 5">
    <name type="scientific">Heterobasidion irregulare (strain TC 32-1)</name>
    <dbReference type="NCBI Taxonomy" id="747525"/>
    <lineage>
        <taxon>Eukaryota</taxon>
        <taxon>Fungi</taxon>
        <taxon>Dikarya</taxon>
        <taxon>Basidiomycota</taxon>
        <taxon>Agaricomycotina</taxon>
        <taxon>Agaricomycetes</taxon>
        <taxon>Russulales</taxon>
        <taxon>Bondarzewiaceae</taxon>
        <taxon>Heterobasidion</taxon>
        <taxon>Heterobasidion annosum species complex</taxon>
    </lineage>
</organism>
<evidence type="ECO:0000313" key="5">
    <source>
        <dbReference type="Proteomes" id="UP000030671"/>
    </source>
</evidence>
<dbReference type="InterPro" id="IPR016197">
    <property type="entry name" value="Chromo-like_dom_sf"/>
</dbReference>
<sequence>GTHIRTTHPKFKLAPRRYGPFKILGKVGTLAYKLQIPPQWKIHPVFHAAVLTKYRETEAHGENFARPIPEVLNDEEHYEVEMIVDSKRQGRGTKYLVKWMGYPEADNTWE</sequence>
<dbReference type="RefSeq" id="XP_009553491.1">
    <property type="nucleotide sequence ID" value="XM_009555196.1"/>
</dbReference>
<name>W4JNI7_HETIT</name>
<dbReference type="Pfam" id="PF00385">
    <property type="entry name" value="Chromo"/>
    <property type="match status" value="1"/>
</dbReference>
<dbReference type="RefSeq" id="XP_009551431.1">
    <property type="nucleotide sequence ID" value="XM_009553136.1"/>
</dbReference>
<dbReference type="KEGG" id="hir:HETIRDRAFT_247618"/>
<feature type="non-terminal residue" evidence="2">
    <location>
        <position position="110"/>
    </location>
</feature>
<dbReference type="InterPro" id="IPR000953">
    <property type="entry name" value="Chromo/chromo_shadow_dom"/>
</dbReference>